<evidence type="ECO:0000256" key="8">
    <source>
        <dbReference type="ARBA" id="ARBA00023163"/>
    </source>
</evidence>
<dbReference type="Pfam" id="PF13894">
    <property type="entry name" value="zf-C2H2_4"/>
    <property type="match status" value="1"/>
</dbReference>
<protein>
    <recommendedName>
        <fullName evidence="17">Protein krueppel</fullName>
    </recommendedName>
</protein>
<dbReference type="PROSITE" id="PS00028">
    <property type="entry name" value="ZINC_FINGER_C2H2_1"/>
    <property type="match status" value="4"/>
</dbReference>
<feature type="binding site" evidence="11">
    <location>
        <position position="67"/>
    </location>
    <ligand>
        <name>Zn(2+)</name>
        <dbReference type="ChEBI" id="CHEBI:29105"/>
    </ligand>
</feature>
<dbReference type="PANTHER" id="PTHR47772">
    <property type="entry name" value="ZINC FINGER PROTEIN 200"/>
    <property type="match status" value="1"/>
</dbReference>
<keyword evidence="9" id="KW-0539">Nucleus</keyword>
<feature type="compositionally biased region" description="Basic and acidic residues" evidence="12">
    <location>
        <begin position="271"/>
        <end position="280"/>
    </location>
</feature>
<evidence type="ECO:0000256" key="4">
    <source>
        <dbReference type="ARBA" id="ARBA00022737"/>
    </source>
</evidence>
<feature type="compositionally biased region" description="Polar residues" evidence="12">
    <location>
        <begin position="110"/>
        <end position="123"/>
    </location>
</feature>
<feature type="compositionally biased region" description="Polar residues" evidence="12">
    <location>
        <begin position="332"/>
        <end position="341"/>
    </location>
</feature>
<dbReference type="InterPro" id="IPR013087">
    <property type="entry name" value="Znf_C2H2_type"/>
</dbReference>
<dbReference type="InterPro" id="IPR012934">
    <property type="entry name" value="Znf_AD"/>
</dbReference>
<feature type="compositionally biased region" description="Polar residues" evidence="12">
    <location>
        <begin position="89"/>
        <end position="101"/>
    </location>
</feature>
<evidence type="ECO:0000259" key="14">
    <source>
        <dbReference type="PROSITE" id="PS51915"/>
    </source>
</evidence>
<keyword evidence="8" id="KW-0804">Transcription</keyword>
<feature type="domain" description="C2H2-type" evidence="13">
    <location>
        <begin position="460"/>
        <end position="487"/>
    </location>
</feature>
<comment type="similarity">
    <text evidence="2">Belongs to the krueppel C2H2-type zinc-finger protein family.</text>
</comment>
<evidence type="ECO:0000256" key="10">
    <source>
        <dbReference type="PROSITE-ProRule" id="PRU00042"/>
    </source>
</evidence>
<dbReference type="SMART" id="SM00355">
    <property type="entry name" value="ZnF_C2H2"/>
    <property type="match status" value="4"/>
</dbReference>
<dbReference type="FunFam" id="3.30.160.60:FF:000295">
    <property type="entry name" value="zinc finger protein 19"/>
    <property type="match status" value="1"/>
</dbReference>
<feature type="binding site" evidence="11">
    <location>
        <position position="18"/>
    </location>
    <ligand>
        <name>Zn(2+)</name>
        <dbReference type="ChEBI" id="CHEBI:29105"/>
    </ligand>
</feature>
<dbReference type="InterPro" id="IPR050636">
    <property type="entry name" value="C2H2-ZF_domain-containing"/>
</dbReference>
<feature type="domain" description="C2H2-type" evidence="13">
    <location>
        <begin position="488"/>
        <end position="515"/>
    </location>
</feature>
<dbReference type="PANTHER" id="PTHR47772:SF15">
    <property type="entry name" value="REDUCED EXPRESSION 2-RELATED"/>
    <property type="match status" value="1"/>
</dbReference>
<organism evidence="15 16">
    <name type="scientific">Anopheles atroparvus</name>
    <name type="common">European mosquito</name>
    <dbReference type="NCBI Taxonomy" id="41427"/>
    <lineage>
        <taxon>Eukaryota</taxon>
        <taxon>Metazoa</taxon>
        <taxon>Ecdysozoa</taxon>
        <taxon>Arthropoda</taxon>
        <taxon>Hexapoda</taxon>
        <taxon>Insecta</taxon>
        <taxon>Pterygota</taxon>
        <taxon>Neoptera</taxon>
        <taxon>Endopterygota</taxon>
        <taxon>Diptera</taxon>
        <taxon>Nematocera</taxon>
        <taxon>Culicoidea</taxon>
        <taxon>Culicidae</taxon>
        <taxon>Anophelinae</taxon>
        <taxon>Anopheles</taxon>
    </lineage>
</organism>
<dbReference type="AlphaFoldDB" id="A0AAG5CW92"/>
<evidence type="ECO:0000259" key="13">
    <source>
        <dbReference type="PROSITE" id="PS50157"/>
    </source>
</evidence>
<evidence type="ECO:0000256" key="6">
    <source>
        <dbReference type="ARBA" id="ARBA00022833"/>
    </source>
</evidence>
<feature type="compositionally biased region" description="Basic and acidic residues" evidence="12">
    <location>
        <begin position="342"/>
        <end position="352"/>
    </location>
</feature>
<feature type="binding site" evidence="11">
    <location>
        <position position="64"/>
    </location>
    <ligand>
        <name>Zn(2+)</name>
        <dbReference type="ChEBI" id="CHEBI:29105"/>
    </ligand>
</feature>
<evidence type="ECO:0008006" key="17">
    <source>
        <dbReference type="Google" id="ProtNLM"/>
    </source>
</evidence>
<keyword evidence="6 11" id="KW-0862">Zinc</keyword>
<keyword evidence="3 11" id="KW-0479">Metal-binding</keyword>
<comment type="subcellular location">
    <subcellularLocation>
        <location evidence="1">Nucleus</location>
    </subcellularLocation>
</comment>
<evidence type="ECO:0000256" key="2">
    <source>
        <dbReference type="ARBA" id="ARBA00006991"/>
    </source>
</evidence>
<evidence type="ECO:0000256" key="7">
    <source>
        <dbReference type="ARBA" id="ARBA00023015"/>
    </source>
</evidence>
<feature type="domain" description="C2H2-type" evidence="13">
    <location>
        <begin position="432"/>
        <end position="459"/>
    </location>
</feature>
<feature type="domain" description="ZAD" evidence="14">
    <location>
        <begin position="16"/>
        <end position="91"/>
    </location>
</feature>
<dbReference type="PROSITE" id="PS50157">
    <property type="entry name" value="ZINC_FINGER_C2H2_2"/>
    <property type="match status" value="4"/>
</dbReference>
<proteinExistence type="inferred from homology"/>
<keyword evidence="4" id="KW-0677">Repeat</keyword>
<name>A0AAG5CW92_ANOAO</name>
<dbReference type="PROSITE" id="PS51915">
    <property type="entry name" value="ZAD"/>
    <property type="match status" value="1"/>
</dbReference>
<dbReference type="SMART" id="SM00868">
    <property type="entry name" value="zf-AD"/>
    <property type="match status" value="1"/>
</dbReference>
<reference evidence="15" key="1">
    <citation type="submission" date="2024-04" db="UniProtKB">
        <authorList>
            <consortium name="EnsemblMetazoa"/>
        </authorList>
    </citation>
    <scope>IDENTIFICATION</scope>
    <source>
        <strain evidence="15">EBRO</strain>
    </source>
</reference>
<dbReference type="Proteomes" id="UP000075880">
    <property type="component" value="Unassembled WGS sequence"/>
</dbReference>
<keyword evidence="16" id="KW-1185">Reference proteome</keyword>
<accession>A0AAG5CW92</accession>
<dbReference type="GO" id="GO:0008270">
    <property type="term" value="F:zinc ion binding"/>
    <property type="evidence" value="ECO:0007669"/>
    <property type="project" value="UniProtKB-UniRule"/>
</dbReference>
<dbReference type="SUPFAM" id="SSF57667">
    <property type="entry name" value="beta-beta-alpha zinc fingers"/>
    <property type="match status" value="2"/>
</dbReference>
<evidence type="ECO:0000256" key="11">
    <source>
        <dbReference type="PROSITE-ProRule" id="PRU01263"/>
    </source>
</evidence>
<feature type="region of interest" description="Disordered" evidence="12">
    <location>
        <begin position="268"/>
        <end position="352"/>
    </location>
</feature>
<dbReference type="InterPro" id="IPR036236">
    <property type="entry name" value="Znf_C2H2_sf"/>
</dbReference>
<feature type="binding site" evidence="11">
    <location>
        <position position="21"/>
    </location>
    <ligand>
        <name>Zn(2+)</name>
        <dbReference type="ChEBI" id="CHEBI:29105"/>
    </ligand>
</feature>
<feature type="compositionally biased region" description="Polar residues" evidence="12">
    <location>
        <begin position="204"/>
        <end position="219"/>
    </location>
</feature>
<feature type="compositionally biased region" description="Polar residues" evidence="12">
    <location>
        <begin position="299"/>
        <end position="309"/>
    </location>
</feature>
<evidence type="ECO:0000256" key="12">
    <source>
        <dbReference type="SAM" id="MobiDB-lite"/>
    </source>
</evidence>
<evidence type="ECO:0000313" key="15">
    <source>
        <dbReference type="EnsemblMetazoa" id="ENSAATROPP002803"/>
    </source>
</evidence>
<evidence type="ECO:0000313" key="16">
    <source>
        <dbReference type="Proteomes" id="UP000075880"/>
    </source>
</evidence>
<feature type="domain" description="C2H2-type" evidence="13">
    <location>
        <begin position="404"/>
        <end position="431"/>
    </location>
</feature>
<feature type="compositionally biased region" description="Basic and acidic residues" evidence="12">
    <location>
        <begin position="319"/>
        <end position="330"/>
    </location>
</feature>
<dbReference type="GO" id="GO:0005634">
    <property type="term" value="C:nucleus"/>
    <property type="evidence" value="ECO:0007669"/>
    <property type="project" value="UniProtKB-SubCell"/>
</dbReference>
<evidence type="ECO:0000256" key="3">
    <source>
        <dbReference type="ARBA" id="ARBA00022723"/>
    </source>
</evidence>
<dbReference type="EnsemblMetazoa" id="ENSAATROPT002923">
    <property type="protein sequence ID" value="ENSAATROPP002803"/>
    <property type="gene ID" value="ENSAATROPG002314"/>
</dbReference>
<keyword evidence="5 10" id="KW-0863">Zinc-finger</keyword>
<dbReference type="Gene3D" id="3.30.160.60">
    <property type="entry name" value="Classic Zinc Finger"/>
    <property type="match status" value="3"/>
</dbReference>
<dbReference type="Pfam" id="PF07776">
    <property type="entry name" value="zf-AD"/>
    <property type="match status" value="1"/>
</dbReference>
<feature type="region of interest" description="Disordered" evidence="12">
    <location>
        <begin position="204"/>
        <end position="225"/>
    </location>
</feature>
<evidence type="ECO:0000256" key="5">
    <source>
        <dbReference type="ARBA" id="ARBA00022771"/>
    </source>
</evidence>
<sequence length="525" mass="60261">MKSCREVNRQAKMFQLCCRTCLEQTNYSELRSLFDTYNGFVLRDAVLELFQIEVHQTDMLSTICKQCVEKLCTARDIRKQFLERNQKYRQMTSNEGSNSADLQLEASSRPAASNGDSSPAVESTTKEDAGPILEIETADTDTDNRQIRLVEVTLSSDEDSLVYVLERVEPLDDQDADYEIKLVPDSPHTDLSEHFETVELVNSESESCATETPRSTHATVNGKGRVMRKRKLTEGLDETYYDSSLSSVRRVTGQDSSQDLTARHRYKQRRAKLESHDQLKKHTVSSESSHSKETKLAPQASSEQQNPNHEPSGKKKRKTENEQEKPDRCATSHLSPTNSGSERADSAEEKTETQFECHMVVESFPQESQLDELGKLDHGAEVEVHLQESPSEGRSRARYAKRRFHCRFCPKSFVAANALEGHENTHTRQQSFYCSVCTRSFAQYTSMRRHMKIHNEIKSHACDFCDARFRQRSVMLAHRRRHTGEKPYECPSCSKTFRDHSTFSKHRRVHQLKHNRYEGSVEDDE</sequence>
<feature type="region of interest" description="Disordered" evidence="12">
    <location>
        <begin position="89"/>
        <end position="139"/>
    </location>
</feature>
<evidence type="ECO:0000256" key="9">
    <source>
        <dbReference type="ARBA" id="ARBA00023242"/>
    </source>
</evidence>
<keyword evidence="7" id="KW-0805">Transcription regulation</keyword>
<evidence type="ECO:0000256" key="1">
    <source>
        <dbReference type="ARBA" id="ARBA00004123"/>
    </source>
</evidence>
<dbReference type="Pfam" id="PF00096">
    <property type="entry name" value="zf-C2H2"/>
    <property type="match status" value="1"/>
</dbReference>